<dbReference type="InterPro" id="IPR011250">
    <property type="entry name" value="OMP/PagP_B-barrel"/>
</dbReference>
<reference evidence="2 3" key="1">
    <citation type="submission" date="2021-03" db="EMBL/GenBank/DDBJ databases">
        <title>novel species isolated from a fishpond in China.</title>
        <authorList>
            <person name="Lu H."/>
            <person name="Cai Z."/>
        </authorList>
    </citation>
    <scope>NUCLEOTIDE SEQUENCE [LARGE SCALE GENOMIC DNA]</scope>
    <source>
        <strain evidence="2 3">JCM 31546</strain>
    </source>
</reference>
<proteinExistence type="predicted"/>
<evidence type="ECO:0008006" key="4">
    <source>
        <dbReference type="Google" id="ProtNLM"/>
    </source>
</evidence>
<dbReference type="SUPFAM" id="SSF56925">
    <property type="entry name" value="OMPA-like"/>
    <property type="match status" value="1"/>
</dbReference>
<feature type="signal peptide" evidence="1">
    <location>
        <begin position="1"/>
        <end position="20"/>
    </location>
</feature>
<comment type="caution">
    <text evidence="2">The sequence shown here is derived from an EMBL/GenBank/DDBJ whole genome shotgun (WGS) entry which is preliminary data.</text>
</comment>
<evidence type="ECO:0000256" key="1">
    <source>
        <dbReference type="SAM" id="SignalP"/>
    </source>
</evidence>
<keyword evidence="3" id="KW-1185">Reference proteome</keyword>
<keyword evidence="1" id="KW-0732">Signal</keyword>
<name>A0ABS3BU70_9BACT</name>
<accession>A0ABS3BU70</accession>
<dbReference type="Proteomes" id="UP000664698">
    <property type="component" value="Unassembled WGS sequence"/>
</dbReference>
<feature type="chain" id="PRO_5046581208" description="Outer membrane protein beta-barrel domain-containing protein" evidence="1">
    <location>
        <begin position="21"/>
        <end position="156"/>
    </location>
</feature>
<gene>
    <name evidence="2" type="ORF">J0A67_18320</name>
</gene>
<sequence>MRKTLLCFVLLTIFSLKSQAQVKGDARIHVLGSYGLEYNDFGIGGGVEYFFTDRFALMPSFFKVYPEVGNLSNFSFDLRYYVTEGPSQLYFMAGYSQNFQNTAPGQAGTRENFVGANAGIGAFVGLTDWVGLSTEFRVQTQYPQEAGFRIGFAFSL</sequence>
<dbReference type="RefSeq" id="WP_206570846.1">
    <property type="nucleotide sequence ID" value="NZ_JAFKCW010000004.1"/>
</dbReference>
<dbReference type="EMBL" id="JAFKCW010000004">
    <property type="protein sequence ID" value="MBN7802839.1"/>
    <property type="molecule type" value="Genomic_DNA"/>
</dbReference>
<protein>
    <recommendedName>
        <fullName evidence="4">Outer membrane protein beta-barrel domain-containing protein</fullName>
    </recommendedName>
</protein>
<organism evidence="2 3">
    <name type="scientific">Algoriphagus aestuariicola</name>
    <dbReference type="NCBI Taxonomy" id="1852016"/>
    <lineage>
        <taxon>Bacteria</taxon>
        <taxon>Pseudomonadati</taxon>
        <taxon>Bacteroidota</taxon>
        <taxon>Cytophagia</taxon>
        <taxon>Cytophagales</taxon>
        <taxon>Cyclobacteriaceae</taxon>
        <taxon>Algoriphagus</taxon>
    </lineage>
</organism>
<dbReference type="Gene3D" id="2.40.160.20">
    <property type="match status" value="1"/>
</dbReference>
<evidence type="ECO:0000313" key="2">
    <source>
        <dbReference type="EMBL" id="MBN7802839.1"/>
    </source>
</evidence>
<evidence type="ECO:0000313" key="3">
    <source>
        <dbReference type="Proteomes" id="UP000664698"/>
    </source>
</evidence>